<proteinExistence type="predicted"/>
<evidence type="ECO:0000259" key="1">
    <source>
        <dbReference type="PROSITE" id="PS50835"/>
    </source>
</evidence>
<dbReference type="InterPro" id="IPR036179">
    <property type="entry name" value="Ig-like_dom_sf"/>
</dbReference>
<dbReference type="InterPro" id="IPR013783">
    <property type="entry name" value="Ig-like_fold"/>
</dbReference>
<organism evidence="2 3">
    <name type="scientific">Scylla paramamosain</name>
    <name type="common">Mud crab</name>
    <dbReference type="NCBI Taxonomy" id="85552"/>
    <lineage>
        <taxon>Eukaryota</taxon>
        <taxon>Metazoa</taxon>
        <taxon>Ecdysozoa</taxon>
        <taxon>Arthropoda</taxon>
        <taxon>Crustacea</taxon>
        <taxon>Multicrustacea</taxon>
        <taxon>Malacostraca</taxon>
        <taxon>Eumalacostraca</taxon>
        <taxon>Eucarida</taxon>
        <taxon>Decapoda</taxon>
        <taxon>Pleocyemata</taxon>
        <taxon>Brachyura</taxon>
        <taxon>Eubrachyura</taxon>
        <taxon>Portunoidea</taxon>
        <taxon>Portunidae</taxon>
        <taxon>Portuninae</taxon>
        <taxon>Scylla</taxon>
    </lineage>
</organism>
<dbReference type="Proteomes" id="UP001487740">
    <property type="component" value="Unassembled WGS sequence"/>
</dbReference>
<sequence length="122" mass="13686">MGNSGRLGRTPDSTPALPTGVWLRVEAVAGREAVLPCEVGNLDHSDMVFVVLWYKDGDKEPMYSYDNRPGRLVGPEQRHTLRSRLLEGRATFRPGQLPALHIRPVLRADQANYTCRVDFRIG</sequence>
<feature type="domain" description="Ig-like" evidence="1">
    <location>
        <begin position="11"/>
        <end position="122"/>
    </location>
</feature>
<dbReference type="InterPro" id="IPR007110">
    <property type="entry name" value="Ig-like_dom"/>
</dbReference>
<name>A0AAW0SG47_SCYPA</name>
<dbReference type="AlphaFoldDB" id="A0AAW0SG47"/>
<reference evidence="2 3" key="1">
    <citation type="submission" date="2023-03" db="EMBL/GenBank/DDBJ databases">
        <title>High-quality genome of Scylla paramamosain provides insights in environmental adaptation.</title>
        <authorList>
            <person name="Zhang L."/>
        </authorList>
    </citation>
    <scope>NUCLEOTIDE SEQUENCE [LARGE SCALE GENOMIC DNA]</scope>
    <source>
        <strain evidence="2">LZ_2023a</strain>
        <tissue evidence="2">Muscle</tissue>
    </source>
</reference>
<gene>
    <name evidence="2" type="ORF">O3P69_010993</name>
</gene>
<dbReference type="PANTHER" id="PTHR23278:SF19">
    <property type="entry name" value="OBSCURIN"/>
    <property type="match status" value="1"/>
</dbReference>
<evidence type="ECO:0000313" key="3">
    <source>
        <dbReference type="Proteomes" id="UP001487740"/>
    </source>
</evidence>
<dbReference type="CDD" id="cd00096">
    <property type="entry name" value="Ig"/>
    <property type="match status" value="1"/>
</dbReference>
<accession>A0AAW0SG47</accession>
<keyword evidence="3" id="KW-1185">Reference proteome</keyword>
<dbReference type="Gene3D" id="2.60.40.10">
    <property type="entry name" value="Immunoglobulins"/>
    <property type="match status" value="1"/>
</dbReference>
<protein>
    <recommendedName>
        <fullName evidence="1">Ig-like domain-containing protein</fullName>
    </recommendedName>
</protein>
<dbReference type="SUPFAM" id="SSF48726">
    <property type="entry name" value="Immunoglobulin"/>
    <property type="match status" value="1"/>
</dbReference>
<comment type="caution">
    <text evidence="2">The sequence shown here is derived from an EMBL/GenBank/DDBJ whole genome shotgun (WGS) entry which is preliminary data.</text>
</comment>
<dbReference type="EMBL" id="JARAKH010000450">
    <property type="protein sequence ID" value="KAK8374314.1"/>
    <property type="molecule type" value="Genomic_DNA"/>
</dbReference>
<evidence type="ECO:0000313" key="2">
    <source>
        <dbReference type="EMBL" id="KAK8374314.1"/>
    </source>
</evidence>
<dbReference type="PROSITE" id="PS50835">
    <property type="entry name" value="IG_LIKE"/>
    <property type="match status" value="1"/>
</dbReference>
<dbReference type="PANTHER" id="PTHR23278">
    <property type="entry name" value="SIDESTEP PROTEIN"/>
    <property type="match status" value="1"/>
</dbReference>